<evidence type="ECO:0000313" key="3">
    <source>
        <dbReference type="EMBL" id="SEL54077.1"/>
    </source>
</evidence>
<accession>A0A1H7R3C2</accession>
<protein>
    <submittedName>
        <fullName evidence="3">Phage integrase family protein</fullName>
    </submittedName>
</protein>
<sequence length="210" mass="23901">MAAANPVTGTTRQMKIKEGRDLYVTDEMLALIYECASPVIQDAIDLAYLTGQRPADVLKMRWDQVKDGSLSVEQGKTKARLQIDIVGELATVIERIRSRGVVGMTLLCDTKGQQLKHSRYFRSQFKLARDRGEKHAAEIGCRIHELPVQRPSRQKCIRHGEHVERQEVVGTYHRVDDCRICAHPRRRESVSSFVVWLCQTGKTEIMAKEV</sequence>
<dbReference type="RefSeq" id="WP_177171865.1">
    <property type="nucleotide sequence ID" value="NZ_FOBH01000014.1"/>
</dbReference>
<dbReference type="AlphaFoldDB" id="A0A1H7R3C2"/>
<dbReference type="GO" id="GO:0003677">
    <property type="term" value="F:DNA binding"/>
    <property type="evidence" value="ECO:0007669"/>
    <property type="project" value="InterPro"/>
</dbReference>
<evidence type="ECO:0000256" key="1">
    <source>
        <dbReference type="ARBA" id="ARBA00023172"/>
    </source>
</evidence>
<dbReference type="InterPro" id="IPR011010">
    <property type="entry name" value="DNA_brk_join_enz"/>
</dbReference>
<dbReference type="InterPro" id="IPR002104">
    <property type="entry name" value="Integrase_catalytic"/>
</dbReference>
<proteinExistence type="predicted"/>
<name>A0A1H7R3C2_9PROT</name>
<feature type="domain" description="Tyr recombinase" evidence="2">
    <location>
        <begin position="35"/>
        <end position="132"/>
    </location>
</feature>
<dbReference type="Proteomes" id="UP000198620">
    <property type="component" value="Unassembled WGS sequence"/>
</dbReference>
<dbReference type="EMBL" id="FOBH01000014">
    <property type="protein sequence ID" value="SEL54077.1"/>
    <property type="molecule type" value="Genomic_DNA"/>
</dbReference>
<gene>
    <name evidence="3" type="ORF">SAMN05216387_11447</name>
</gene>
<dbReference type="InterPro" id="IPR013762">
    <property type="entry name" value="Integrase-like_cat_sf"/>
</dbReference>
<dbReference type="Pfam" id="PF00589">
    <property type="entry name" value="Phage_integrase"/>
    <property type="match status" value="1"/>
</dbReference>
<dbReference type="Gene3D" id="1.10.443.10">
    <property type="entry name" value="Intergrase catalytic core"/>
    <property type="match status" value="1"/>
</dbReference>
<keyword evidence="4" id="KW-1185">Reference proteome</keyword>
<dbReference type="GO" id="GO:0006310">
    <property type="term" value="P:DNA recombination"/>
    <property type="evidence" value="ECO:0007669"/>
    <property type="project" value="UniProtKB-KW"/>
</dbReference>
<reference evidence="3 4" key="1">
    <citation type="submission" date="2016-10" db="EMBL/GenBank/DDBJ databases">
        <authorList>
            <person name="de Groot N.N."/>
        </authorList>
    </citation>
    <scope>NUCLEOTIDE SEQUENCE [LARGE SCALE GENOMIC DNA]</scope>
    <source>
        <strain evidence="3 4">Nv1</strain>
    </source>
</reference>
<keyword evidence="1" id="KW-0233">DNA recombination</keyword>
<evidence type="ECO:0000313" key="4">
    <source>
        <dbReference type="Proteomes" id="UP000198620"/>
    </source>
</evidence>
<dbReference type="GO" id="GO:0015074">
    <property type="term" value="P:DNA integration"/>
    <property type="evidence" value="ECO:0007669"/>
    <property type="project" value="InterPro"/>
</dbReference>
<dbReference type="SUPFAM" id="SSF56349">
    <property type="entry name" value="DNA breaking-rejoining enzymes"/>
    <property type="match status" value="1"/>
</dbReference>
<organism evidence="3 4">
    <name type="scientific">Nitrosovibrio tenuis</name>
    <dbReference type="NCBI Taxonomy" id="1233"/>
    <lineage>
        <taxon>Bacteria</taxon>
        <taxon>Pseudomonadati</taxon>
        <taxon>Pseudomonadota</taxon>
        <taxon>Betaproteobacteria</taxon>
        <taxon>Nitrosomonadales</taxon>
        <taxon>Nitrosomonadaceae</taxon>
        <taxon>Nitrosovibrio</taxon>
    </lineage>
</organism>
<evidence type="ECO:0000259" key="2">
    <source>
        <dbReference type="Pfam" id="PF00589"/>
    </source>
</evidence>